<organism evidence="1 2">
    <name type="scientific">Actinokineospora alba</name>
    <dbReference type="NCBI Taxonomy" id="504798"/>
    <lineage>
        <taxon>Bacteria</taxon>
        <taxon>Bacillati</taxon>
        <taxon>Actinomycetota</taxon>
        <taxon>Actinomycetes</taxon>
        <taxon>Pseudonocardiales</taxon>
        <taxon>Pseudonocardiaceae</taxon>
        <taxon>Actinokineospora</taxon>
    </lineage>
</organism>
<dbReference type="AlphaFoldDB" id="A0A1H0R186"/>
<proteinExistence type="predicted"/>
<dbReference type="EMBL" id="FNJB01000007">
    <property type="protein sequence ID" value="SDP22796.1"/>
    <property type="molecule type" value="Genomic_DNA"/>
</dbReference>
<name>A0A1H0R186_9PSEU</name>
<dbReference type="Proteomes" id="UP000199651">
    <property type="component" value="Unassembled WGS sequence"/>
</dbReference>
<protein>
    <submittedName>
        <fullName evidence="1">Uncharacterized protein</fullName>
    </submittedName>
</protein>
<evidence type="ECO:0000313" key="1">
    <source>
        <dbReference type="EMBL" id="SDP22796.1"/>
    </source>
</evidence>
<evidence type="ECO:0000313" key="2">
    <source>
        <dbReference type="Proteomes" id="UP000199651"/>
    </source>
</evidence>
<sequence length="109" mass="11381">MLGGMSAPTDTPLEMLARVAQGEQARFEGRNLRVRRSAIVHAVRWAPWLASLTLPAPACGQGWSGTGVGELHAVAETVTCSNCLASPTARAGAAPVDSAHQIALPLQLR</sequence>
<reference evidence="2" key="1">
    <citation type="submission" date="2016-10" db="EMBL/GenBank/DDBJ databases">
        <authorList>
            <person name="Varghese N."/>
            <person name="Submissions S."/>
        </authorList>
    </citation>
    <scope>NUCLEOTIDE SEQUENCE [LARGE SCALE GENOMIC DNA]</scope>
    <source>
        <strain evidence="2">IBRC-M 10655</strain>
    </source>
</reference>
<keyword evidence="2" id="KW-1185">Reference proteome</keyword>
<accession>A0A1H0R186</accession>
<gene>
    <name evidence="1" type="ORF">SAMN05192558_107229</name>
</gene>